<comment type="similarity">
    <text evidence="3">Belongs to the syntaxin family.</text>
</comment>
<comment type="catalytic activity">
    <reaction evidence="14">
        <text>small RNA 3'-end nucleotide + S-adenosyl-L-methionine = small RNA 3'-end 2'-O-methylnucleotide + S-adenosyl-L-homocysteine + H(+)</text>
        <dbReference type="Rhea" id="RHEA:37887"/>
        <dbReference type="Rhea" id="RHEA-COMP:10415"/>
        <dbReference type="Rhea" id="RHEA-COMP:10416"/>
        <dbReference type="ChEBI" id="CHEBI:15378"/>
        <dbReference type="ChEBI" id="CHEBI:57856"/>
        <dbReference type="ChEBI" id="CHEBI:59789"/>
        <dbReference type="ChEBI" id="CHEBI:74896"/>
        <dbReference type="ChEBI" id="CHEBI:74898"/>
        <dbReference type="EC" id="2.1.1.386"/>
    </reaction>
</comment>
<dbReference type="PANTHER" id="PTHR21404:SF3">
    <property type="entry name" value="SMALL RNA 2'-O-METHYLTRANSFERASE"/>
    <property type="match status" value="1"/>
</dbReference>
<keyword evidence="6" id="KW-0808">Transferase</keyword>
<reference evidence="16 17" key="1">
    <citation type="journal article" date="2024" name="Nat. Commun.">
        <title>Phylogenomics reveals the evolutionary origins of lichenization in chlorophyte algae.</title>
        <authorList>
            <person name="Puginier C."/>
            <person name="Libourel C."/>
            <person name="Otte J."/>
            <person name="Skaloud P."/>
            <person name="Haon M."/>
            <person name="Grisel S."/>
            <person name="Petersen M."/>
            <person name="Berrin J.G."/>
            <person name="Delaux P.M."/>
            <person name="Dal Grande F."/>
            <person name="Keller J."/>
        </authorList>
    </citation>
    <scope>NUCLEOTIDE SEQUENCE [LARGE SCALE GENOMIC DNA]</scope>
    <source>
        <strain evidence="16 17">SAG 216-7</strain>
    </source>
</reference>
<keyword evidence="10" id="KW-0694">RNA-binding</keyword>
<dbReference type="SUPFAM" id="SSF53335">
    <property type="entry name" value="S-adenosyl-L-methionine-dependent methyltransferases"/>
    <property type="match status" value="1"/>
</dbReference>
<dbReference type="InterPro" id="IPR026610">
    <property type="entry name" value="Hen1"/>
</dbReference>
<evidence type="ECO:0000313" key="17">
    <source>
        <dbReference type="Proteomes" id="UP001491310"/>
    </source>
</evidence>
<evidence type="ECO:0000256" key="12">
    <source>
        <dbReference type="ARBA" id="ARBA00023158"/>
    </source>
</evidence>
<evidence type="ECO:0000256" key="11">
    <source>
        <dbReference type="ARBA" id="ARBA00022927"/>
    </source>
</evidence>
<evidence type="ECO:0000256" key="14">
    <source>
        <dbReference type="ARBA" id="ARBA00048418"/>
    </source>
</evidence>
<keyword evidence="11" id="KW-0653">Protein transport</keyword>
<keyword evidence="17" id="KW-1185">Reference proteome</keyword>
<dbReference type="InterPro" id="IPR000727">
    <property type="entry name" value="T_SNARE_dom"/>
</dbReference>
<organism evidence="16 17">
    <name type="scientific">Coccomyxa subellipsoidea</name>
    <dbReference type="NCBI Taxonomy" id="248742"/>
    <lineage>
        <taxon>Eukaryota</taxon>
        <taxon>Viridiplantae</taxon>
        <taxon>Chlorophyta</taxon>
        <taxon>core chlorophytes</taxon>
        <taxon>Trebouxiophyceae</taxon>
        <taxon>Trebouxiophyceae incertae sedis</taxon>
        <taxon>Coccomyxaceae</taxon>
        <taxon>Coccomyxa</taxon>
    </lineage>
</organism>
<keyword evidence="12" id="KW-0943">RNA-mediated gene silencing</keyword>
<dbReference type="PROSITE" id="PS00914">
    <property type="entry name" value="SYNTAXIN"/>
    <property type="match status" value="1"/>
</dbReference>
<comment type="cofactor">
    <cofactor evidence="1">
        <name>Mg(2+)</name>
        <dbReference type="ChEBI" id="CHEBI:18420"/>
    </cofactor>
</comment>
<evidence type="ECO:0000256" key="13">
    <source>
        <dbReference type="ARBA" id="ARBA00035025"/>
    </source>
</evidence>
<comment type="caution">
    <text evidence="16">The sequence shown here is derived from an EMBL/GenBank/DDBJ whole genome shotgun (WGS) entry which is preliminary data.</text>
</comment>
<dbReference type="EC" id="2.1.1.386" evidence="13"/>
<dbReference type="Gene3D" id="3.40.50.150">
    <property type="entry name" value="Vaccinia Virus protein VP39"/>
    <property type="match status" value="2"/>
</dbReference>
<keyword evidence="11" id="KW-0813">Transport</keyword>
<dbReference type="Gene3D" id="1.20.58.70">
    <property type="match status" value="1"/>
</dbReference>
<evidence type="ECO:0000313" key="16">
    <source>
        <dbReference type="EMBL" id="KAK9909793.1"/>
    </source>
</evidence>
<sequence length="979" mass="107123">MNSGTVGATRNRTDLFLRYRNQARGATRALGSPSEDRGTHRLLEAALASTADNGSAAELGSAGVASALPPRYVDFKEAIRSEMLSIKQKMNDLRALHGKAALTSFDDTNSHDMDIEVLTQEITRLFRKAEVRLQQFGGGACTSEADEKVKQNVQRTLAIELQKLSVQFRKQQKSYLNKLRKNNASSSSFSLLDEAGTSGRDEDFDPGFSEIQTMRVDTMDLFAQERDREVRNILQSINDLAQIMKDLSVLVIDQGTIVDRIDYNMEQVAVKVDEGVKQLLKAEKSQKQSGMDSGVAEVLQPPEDLLTVTASALASKVLHWDAYLEGHVLLAQDYKQGRIPVTALCNARGVVKYFNARQPSCAGDLQAMAYQIRAALLDKLHLTEGSEVQVASRGPPTFLVRKHAHTGVDNDSAPHDALKASVELGMSRLYSAVLLPADSRASMQQVEVEGGGYYWDTLIHALGGDPDKSELLCWGKVGHVLRRIVPHGQENADPENDNELHDILQKHLGDMGKRHRKPTQEATAGMLRDQIAQGEGQLNIRASFLAGRPVMGDALLSKIRLRPNKWGHPSQRWGSFNLGLCEEWMASLMPSARYAIDKHMPLLSRLPEQYWSATGWFGASPEDLLKKVCNPGLIGNNAAPRYVFQDSDAGDKEFFRVTATVNVLGCSKQISASSGPASDEAIARQDSALALMRKLDAHIRATMFPPASLHLSANTPAPPSCLPLLPARPPTEAAQKFCIELVNYGETAKATPKAPGSLARISYKLSAPSLSHGVLEKSQKSTFQFGCGGVAPELDATVAELGLYGKAICKGLWAPGPWAEVVLEVELLGWKQPPPLTPPQKLFETPVAQQRYAFALSLIRQHSVRSVLDIGCGEGRLLEHLLTQKAPVDSITGMDCSAEAQLGCTLLANNLRNSDHRFEWTQEEFRSWSTDLADRYGYTVEFEGLGNAIQEAKALASSRAGVGRATQVSIFKKERQSAS</sequence>
<accession>A0ABR2YSF2</accession>
<evidence type="ECO:0000259" key="15">
    <source>
        <dbReference type="PROSITE" id="PS50192"/>
    </source>
</evidence>
<evidence type="ECO:0000256" key="1">
    <source>
        <dbReference type="ARBA" id="ARBA00001946"/>
    </source>
</evidence>
<evidence type="ECO:0000256" key="5">
    <source>
        <dbReference type="ARBA" id="ARBA00022603"/>
    </source>
</evidence>
<evidence type="ECO:0000256" key="4">
    <source>
        <dbReference type="ARBA" id="ARBA00021330"/>
    </source>
</evidence>
<dbReference type="SUPFAM" id="SSF47661">
    <property type="entry name" value="t-snare proteins"/>
    <property type="match status" value="1"/>
</dbReference>
<dbReference type="Pfam" id="PF05739">
    <property type="entry name" value="SNARE"/>
    <property type="match status" value="1"/>
</dbReference>
<dbReference type="Proteomes" id="UP001491310">
    <property type="component" value="Unassembled WGS sequence"/>
</dbReference>
<gene>
    <name evidence="16" type="ORF">WJX75_007489</name>
</gene>
<keyword evidence="7" id="KW-0949">S-adenosyl-L-methionine</keyword>
<evidence type="ECO:0000256" key="9">
    <source>
        <dbReference type="ARBA" id="ARBA00022842"/>
    </source>
</evidence>
<evidence type="ECO:0000256" key="8">
    <source>
        <dbReference type="ARBA" id="ARBA00022723"/>
    </source>
</evidence>
<protein>
    <recommendedName>
        <fullName evidence="4">Small RNA 2'-O-methyltransferase</fullName>
        <ecNumber evidence="13">2.1.1.386</ecNumber>
    </recommendedName>
</protein>
<dbReference type="PANTHER" id="PTHR21404">
    <property type="entry name" value="HEN1"/>
    <property type="match status" value="1"/>
</dbReference>
<dbReference type="InterPro" id="IPR010989">
    <property type="entry name" value="SNARE"/>
</dbReference>
<comment type="similarity">
    <text evidence="2">Belongs to the methyltransferase superfamily. HEN1 family.</text>
</comment>
<dbReference type="CDD" id="cd02440">
    <property type="entry name" value="AdoMet_MTases"/>
    <property type="match status" value="1"/>
</dbReference>
<evidence type="ECO:0000256" key="3">
    <source>
        <dbReference type="ARBA" id="ARBA00009063"/>
    </source>
</evidence>
<keyword evidence="5" id="KW-0489">Methyltransferase</keyword>
<dbReference type="EMBL" id="JALJOT010000006">
    <property type="protein sequence ID" value="KAK9909793.1"/>
    <property type="molecule type" value="Genomic_DNA"/>
</dbReference>
<keyword evidence="9" id="KW-0460">Magnesium</keyword>
<proteinExistence type="inferred from homology"/>
<evidence type="ECO:0000256" key="2">
    <source>
        <dbReference type="ARBA" id="ARBA00009026"/>
    </source>
</evidence>
<name>A0ABR2YSF2_9CHLO</name>
<evidence type="ECO:0000256" key="6">
    <source>
        <dbReference type="ARBA" id="ARBA00022679"/>
    </source>
</evidence>
<feature type="domain" description="T-SNARE coiled-coil homology" evidence="15">
    <location>
        <begin position="220"/>
        <end position="282"/>
    </location>
</feature>
<dbReference type="CDD" id="cd15845">
    <property type="entry name" value="SNARE_syntaxin16"/>
    <property type="match status" value="1"/>
</dbReference>
<dbReference type="PROSITE" id="PS50192">
    <property type="entry name" value="T_SNARE"/>
    <property type="match status" value="1"/>
</dbReference>
<evidence type="ECO:0000256" key="7">
    <source>
        <dbReference type="ARBA" id="ARBA00022691"/>
    </source>
</evidence>
<dbReference type="InterPro" id="IPR006012">
    <property type="entry name" value="Syntaxin/epimorphin_CS"/>
</dbReference>
<keyword evidence="8" id="KW-0479">Metal-binding</keyword>
<evidence type="ECO:0000256" key="10">
    <source>
        <dbReference type="ARBA" id="ARBA00022884"/>
    </source>
</evidence>
<dbReference type="InterPro" id="IPR029063">
    <property type="entry name" value="SAM-dependent_MTases_sf"/>
</dbReference>
<dbReference type="SMART" id="SM00397">
    <property type="entry name" value="t_SNARE"/>
    <property type="match status" value="1"/>
</dbReference>